<dbReference type="RefSeq" id="WP_169021093.1">
    <property type="nucleotide sequence ID" value="NZ_JABBMT010000030.1"/>
</dbReference>
<accession>A0A7Y0DV69</accession>
<reference evidence="2" key="1">
    <citation type="submission" date="2020-04" db="EMBL/GenBank/DDBJ databases">
        <title>Genome Sequencing for Pseudoaltermonas arctica.</title>
        <authorList>
            <person name="Elkins N.S."/>
        </authorList>
    </citation>
    <scope>NUCLEOTIDE SEQUENCE [LARGE SCALE GENOMIC DNA]</scope>
    <source>
        <strain evidence="2">NEC-BIFX-2020_0012</strain>
    </source>
</reference>
<evidence type="ECO:0000256" key="1">
    <source>
        <dbReference type="SAM" id="MobiDB-lite"/>
    </source>
</evidence>
<evidence type="ECO:0000313" key="2">
    <source>
        <dbReference type="EMBL" id="NMM42160.1"/>
    </source>
</evidence>
<keyword evidence="3" id="KW-1185">Reference proteome</keyword>
<name>A0A7Y0DV69_9GAMM</name>
<protein>
    <submittedName>
        <fullName evidence="2">Uncharacterized protein</fullName>
    </submittedName>
</protein>
<dbReference type="EMBL" id="JABBMT010000030">
    <property type="protein sequence ID" value="NMM42160.1"/>
    <property type="molecule type" value="Genomic_DNA"/>
</dbReference>
<evidence type="ECO:0000313" key="3">
    <source>
        <dbReference type="Proteomes" id="UP000570493"/>
    </source>
</evidence>
<organism evidence="2 3">
    <name type="scientific">Pseudoalteromonas arctica</name>
    <dbReference type="NCBI Taxonomy" id="394751"/>
    <lineage>
        <taxon>Bacteria</taxon>
        <taxon>Pseudomonadati</taxon>
        <taxon>Pseudomonadota</taxon>
        <taxon>Gammaproteobacteria</taxon>
        <taxon>Alteromonadales</taxon>
        <taxon>Pseudoalteromonadaceae</taxon>
        <taxon>Pseudoalteromonas</taxon>
    </lineage>
</organism>
<feature type="region of interest" description="Disordered" evidence="1">
    <location>
        <begin position="14"/>
        <end position="39"/>
    </location>
</feature>
<gene>
    <name evidence="2" type="ORF">HHO47_15375</name>
</gene>
<proteinExistence type="predicted"/>
<dbReference type="AlphaFoldDB" id="A0A7Y0DV69"/>
<sequence>MVEISRTNQILTYPQSSRSEQQELAKSLKTATPEQVQPANKEKISLNIDKGISAELSRSIDKHTSENMLKKVKVMATIQSSLNISLEEFAAFKEVQMAKNPELDLSQLDLSLDKEGNLKLTDSSLPDFKLSELEEEIAKNDKLVDAFSQVHTSTVEAIKLKSTSFKDLQPDHFNGSFMLNELTERYSKQFPPDTYAHGREYNTMEKRLNDTDPFLFGFFFLKSLSIDFRV</sequence>
<feature type="compositionally biased region" description="Polar residues" evidence="1">
    <location>
        <begin position="14"/>
        <end position="38"/>
    </location>
</feature>
<comment type="caution">
    <text evidence="2">The sequence shown here is derived from an EMBL/GenBank/DDBJ whole genome shotgun (WGS) entry which is preliminary data.</text>
</comment>
<dbReference type="Proteomes" id="UP000570493">
    <property type="component" value="Unassembled WGS sequence"/>
</dbReference>